<dbReference type="Proteomes" id="UP000694844">
    <property type="component" value="Chromosome 1"/>
</dbReference>
<evidence type="ECO:0000256" key="2">
    <source>
        <dbReference type="SAM" id="SignalP"/>
    </source>
</evidence>
<keyword evidence="3" id="KW-1185">Reference proteome</keyword>
<accession>A0A8B8C0M9</accession>
<feature type="chain" id="PRO_5034196895" evidence="2">
    <location>
        <begin position="28"/>
        <end position="206"/>
    </location>
</feature>
<name>A0A8B8C0M9_CRAVI</name>
<evidence type="ECO:0000313" key="4">
    <source>
        <dbReference type="RefSeq" id="XP_022308654.1"/>
    </source>
</evidence>
<organism evidence="3 4">
    <name type="scientific">Crassostrea virginica</name>
    <name type="common">Eastern oyster</name>
    <dbReference type="NCBI Taxonomy" id="6565"/>
    <lineage>
        <taxon>Eukaryota</taxon>
        <taxon>Metazoa</taxon>
        <taxon>Spiralia</taxon>
        <taxon>Lophotrochozoa</taxon>
        <taxon>Mollusca</taxon>
        <taxon>Bivalvia</taxon>
        <taxon>Autobranchia</taxon>
        <taxon>Pteriomorphia</taxon>
        <taxon>Ostreida</taxon>
        <taxon>Ostreoidea</taxon>
        <taxon>Ostreidae</taxon>
        <taxon>Crassostrea</taxon>
    </lineage>
</organism>
<proteinExistence type="predicted"/>
<keyword evidence="2" id="KW-0732">Signal</keyword>
<dbReference type="OrthoDB" id="6107812at2759"/>
<dbReference type="GeneID" id="111114580"/>
<evidence type="ECO:0000256" key="1">
    <source>
        <dbReference type="SAM" id="Phobius"/>
    </source>
</evidence>
<protein>
    <submittedName>
        <fullName evidence="4">Uncharacterized protein LOC111114580</fullName>
    </submittedName>
</protein>
<keyword evidence="1" id="KW-0472">Membrane</keyword>
<keyword evidence="1" id="KW-1133">Transmembrane helix</keyword>
<gene>
    <name evidence="4" type="primary">LOC111114580</name>
</gene>
<reference evidence="3" key="1">
    <citation type="submission" date="2024-06" db="UniProtKB">
        <authorList>
            <consortium name="RefSeq"/>
        </authorList>
    </citation>
    <scope>NUCLEOTIDE SEQUENCE [LARGE SCALE GENOMIC DNA]</scope>
</reference>
<dbReference type="KEGG" id="cvn:111114580"/>
<sequence>MLQAADVVFSFLAFACFGLHLAGLSTAEWWNLTDEFPNGTVVSTSFGIWWTRTCKDSACSLSSRDLSGELAWLLGVAAVETISVVLYALSLPVAVMLIYRALRDLNMDVLKKLYVVILSGAGAVIIVGILLFVKKKAGLTERFAMETKDGVAGWSLALSSAGGAIGVLAGVSMGMSLLCKTKEYDDDEENAEKSHQYWQQKHKEVN</sequence>
<feature type="transmembrane region" description="Helical" evidence="1">
    <location>
        <begin position="153"/>
        <end position="178"/>
    </location>
</feature>
<dbReference type="Gene3D" id="1.20.140.150">
    <property type="match status" value="1"/>
</dbReference>
<feature type="transmembrane region" description="Helical" evidence="1">
    <location>
        <begin position="113"/>
        <end position="133"/>
    </location>
</feature>
<dbReference type="RefSeq" id="XP_022308654.1">
    <property type="nucleotide sequence ID" value="XM_022452946.1"/>
</dbReference>
<feature type="transmembrane region" description="Helical" evidence="1">
    <location>
        <begin position="70"/>
        <end position="101"/>
    </location>
</feature>
<dbReference type="AlphaFoldDB" id="A0A8B8C0M9"/>
<feature type="signal peptide" evidence="2">
    <location>
        <begin position="1"/>
        <end position="27"/>
    </location>
</feature>
<reference evidence="4" key="2">
    <citation type="submission" date="2025-08" db="UniProtKB">
        <authorList>
            <consortium name="RefSeq"/>
        </authorList>
    </citation>
    <scope>IDENTIFICATION</scope>
    <source>
        <tissue evidence="4">Whole sample</tissue>
    </source>
</reference>
<evidence type="ECO:0000313" key="3">
    <source>
        <dbReference type="Proteomes" id="UP000694844"/>
    </source>
</evidence>
<keyword evidence="1" id="KW-0812">Transmembrane</keyword>